<dbReference type="InterPro" id="IPR006626">
    <property type="entry name" value="PbH1"/>
</dbReference>
<dbReference type="OrthoDB" id="6475864at2"/>
<dbReference type="CDD" id="cd14251">
    <property type="entry name" value="PL-6"/>
    <property type="match status" value="1"/>
</dbReference>
<dbReference type="KEGG" id="phal:H9I45_00585"/>
<dbReference type="PROSITE" id="PS50022">
    <property type="entry name" value="FA58C_3"/>
    <property type="match status" value="1"/>
</dbReference>
<name>A0A7L8AG75_9FLAO</name>
<dbReference type="AlphaFoldDB" id="A0A7L8AG75"/>
<accession>A0A7L8AG75</accession>
<dbReference type="InterPro" id="IPR039513">
    <property type="entry name" value="PL-6"/>
</dbReference>
<dbReference type="NCBIfam" id="TIGR04183">
    <property type="entry name" value="Por_Secre_tail"/>
    <property type="match status" value="1"/>
</dbReference>
<dbReference type="EMBL" id="CP061813">
    <property type="protein sequence ID" value="QOD60967.1"/>
    <property type="molecule type" value="Genomic_DNA"/>
</dbReference>
<dbReference type="InterPro" id="IPR012334">
    <property type="entry name" value="Pectin_lyas_fold"/>
</dbReference>
<dbReference type="Gene3D" id="2.160.20.10">
    <property type="entry name" value="Single-stranded right-handed beta-helix, Pectin lyase-like"/>
    <property type="match status" value="1"/>
</dbReference>
<evidence type="ECO:0000259" key="3">
    <source>
        <dbReference type="PROSITE" id="PS50022"/>
    </source>
</evidence>
<evidence type="ECO:0000256" key="2">
    <source>
        <dbReference type="SAM" id="SignalP"/>
    </source>
</evidence>
<gene>
    <name evidence="4" type="ORF">H9I45_00585</name>
</gene>
<dbReference type="Pfam" id="PF13004">
    <property type="entry name" value="BACON"/>
    <property type="match status" value="1"/>
</dbReference>
<dbReference type="InterPro" id="IPR024361">
    <property type="entry name" value="BACON"/>
</dbReference>
<dbReference type="Gene3D" id="2.60.120.260">
    <property type="entry name" value="Galactose-binding domain-like"/>
    <property type="match status" value="1"/>
</dbReference>
<dbReference type="InterPro" id="IPR011050">
    <property type="entry name" value="Pectin_lyase_fold/virulence"/>
</dbReference>
<protein>
    <submittedName>
        <fullName evidence="4">T9SS type A sorting domain-containing protein</fullName>
    </submittedName>
</protein>
<reference evidence="4 5" key="1">
    <citation type="journal article" date="2016" name="Int. J. Syst. Evol. Microbiol.">
        <title>Polaribacter haliotis sp. nov., isolated from the gut of abalone Haliotis discus hannai.</title>
        <authorList>
            <person name="Kim Y.O."/>
            <person name="Park I.S."/>
            <person name="Park S."/>
            <person name="Nam B.H."/>
            <person name="Park J.M."/>
            <person name="Kim D.G."/>
            <person name="Yoon J.H."/>
        </authorList>
    </citation>
    <scope>NUCLEOTIDE SEQUENCE [LARGE SCALE GENOMIC DNA]</scope>
    <source>
        <strain evidence="4 5">KCTC 52418</strain>
    </source>
</reference>
<keyword evidence="1 2" id="KW-0732">Signal</keyword>
<feature type="chain" id="PRO_5032350729" evidence="2">
    <location>
        <begin position="19"/>
        <end position="859"/>
    </location>
</feature>
<dbReference type="Proteomes" id="UP000516764">
    <property type="component" value="Chromosome"/>
</dbReference>
<proteinExistence type="predicted"/>
<evidence type="ECO:0000313" key="5">
    <source>
        <dbReference type="Proteomes" id="UP000516764"/>
    </source>
</evidence>
<dbReference type="Gene3D" id="2.60.40.10">
    <property type="entry name" value="Immunoglobulins"/>
    <property type="match status" value="1"/>
</dbReference>
<keyword evidence="5" id="KW-1185">Reference proteome</keyword>
<dbReference type="SUPFAM" id="SSF49785">
    <property type="entry name" value="Galactose-binding domain-like"/>
    <property type="match status" value="1"/>
</dbReference>
<dbReference type="InterPro" id="IPR026444">
    <property type="entry name" value="Secre_tail"/>
</dbReference>
<dbReference type="SUPFAM" id="SSF51126">
    <property type="entry name" value="Pectin lyase-like"/>
    <property type="match status" value="1"/>
</dbReference>
<organism evidence="4 5">
    <name type="scientific">Polaribacter haliotis</name>
    <dbReference type="NCBI Taxonomy" id="1888915"/>
    <lineage>
        <taxon>Bacteria</taxon>
        <taxon>Pseudomonadati</taxon>
        <taxon>Bacteroidota</taxon>
        <taxon>Flavobacteriia</taxon>
        <taxon>Flavobacteriales</taxon>
        <taxon>Flavobacteriaceae</taxon>
    </lineage>
</organism>
<evidence type="ECO:0000313" key="4">
    <source>
        <dbReference type="EMBL" id="QOD60967.1"/>
    </source>
</evidence>
<sequence length="859" mass="92377">MNKYIFYLLFFFSVPAFAQTTHNITNPNQLGGLTLNAGDTVILADGVYASDERIKFSPTTGTAAMPITFRAETPGGVKFTGGLQMSIGGDYVIVDGFYWQGGYGASNFIEFRDGSNYANYSKIQNCVINGLEISPDDKADDGTTSITKHRWIVLYGTYNTVINCSFMNKESAGALILVELEYNASPDDDATNTRCNIVGHTITKNYFYKYAKIDASLSNSGDSETIRVGTSEYQNVNSNTTVSNNYFVEANGENEIITNKSKNNKYINNTFRRSRGSLVLRHGSNATVDGNYFLGENVDGTGGIRITDSDHTITNNYIQDCITVNSQAKWNNGITFIGGGDNAAVDCNSTSASNGYQKSNNITISNNSIVNTNAPLFYNTDKGSTDPTGSVSNNLIYFTSGNSNLTNVITGDTASSYSNLGKTLSYSGNVFTGTVLGETNTGFTEETGIAATSNGEIFTFSGAGSSGKGADLGTYNPTTDTMVGYGIGACFLNNLGTKITNGDCTIVVPESLTVGTLQTLAPTAGSYNVSVNANVGWTAVSNDTWISIDTNAANGDATVSVTVLENATTDVRTGTITFTQNAGGDDIVRTLTIIQDGKSLTDLYNLINTGITSDPVTIHSFSKEEVGGGKTNAATNTLDKDNGTVWAADDGAVLSGDYKGDGEYIIYDLGSNYNLNLVQFTTTNKSDSFGFQVWVSTTGTNASDFSKIIPSTGDLILSATNSTDFNQYEISAGINARYVKLIGYGRFNTIGDTRKSVWSAVGEIEFYTASSLSVNQISQKNKLTLYPIPVNNFLYIENSSKSLREIKIYSLDGKKIMERKIINTKDARGIDVSALVNGVYIVRFYDDFNLFSKKIMIAH</sequence>
<dbReference type="InterPro" id="IPR008979">
    <property type="entry name" value="Galactose-bd-like_sf"/>
</dbReference>
<dbReference type="InterPro" id="IPR013783">
    <property type="entry name" value="Ig-like_fold"/>
</dbReference>
<dbReference type="Pfam" id="PF14592">
    <property type="entry name" value="Chondroitinas_B"/>
    <property type="match status" value="1"/>
</dbReference>
<feature type="domain" description="F5/8 type C" evidence="3">
    <location>
        <begin position="599"/>
        <end position="760"/>
    </location>
</feature>
<dbReference type="Pfam" id="PF18962">
    <property type="entry name" value="Por_Secre_tail"/>
    <property type="match status" value="1"/>
</dbReference>
<feature type="signal peptide" evidence="2">
    <location>
        <begin position="1"/>
        <end position="18"/>
    </location>
</feature>
<dbReference type="CDD" id="cd14948">
    <property type="entry name" value="BACON"/>
    <property type="match status" value="1"/>
</dbReference>
<dbReference type="InterPro" id="IPR000421">
    <property type="entry name" value="FA58C"/>
</dbReference>
<evidence type="ECO:0000256" key="1">
    <source>
        <dbReference type="ARBA" id="ARBA00022729"/>
    </source>
</evidence>
<dbReference type="SMART" id="SM00710">
    <property type="entry name" value="PbH1"/>
    <property type="match status" value="5"/>
</dbReference>
<dbReference type="RefSeq" id="WP_088355235.1">
    <property type="nucleotide sequence ID" value="NZ_CP061813.1"/>
</dbReference>